<evidence type="ECO:0000256" key="1">
    <source>
        <dbReference type="ARBA" id="ARBA00022490"/>
    </source>
</evidence>
<keyword evidence="4 9" id="KW-0547">Nucleotide-binding</keyword>
<evidence type="ECO:0000256" key="4">
    <source>
        <dbReference type="ARBA" id="ARBA00022741"/>
    </source>
</evidence>
<reference evidence="11" key="1">
    <citation type="journal article" date="2014" name="Int. J. Syst. Evol. Microbiol.">
        <title>Complete genome sequence of Corynebacterium casei LMG S-19264T (=DSM 44701T), isolated from a smear-ripened cheese.</title>
        <authorList>
            <consortium name="US DOE Joint Genome Institute (JGI-PGF)"/>
            <person name="Walter F."/>
            <person name="Albersmeier A."/>
            <person name="Kalinowski J."/>
            <person name="Ruckert C."/>
        </authorList>
    </citation>
    <scope>NUCLEOTIDE SEQUENCE</scope>
    <source>
        <strain evidence="11">CGMCC 1.15178</strain>
    </source>
</reference>
<dbReference type="AlphaFoldDB" id="A0A916YKV8"/>
<feature type="binding site" evidence="9">
    <location>
        <begin position="89"/>
        <end position="91"/>
    </location>
    <ligand>
        <name>ATP</name>
        <dbReference type="ChEBI" id="CHEBI:30616"/>
    </ligand>
</feature>
<feature type="site" description="Transition state stabilizer" evidence="9">
    <location>
        <position position="16"/>
    </location>
</feature>
<proteinExistence type="inferred from homology"/>
<comment type="similarity">
    <text evidence="9">Belongs to the bacterial CoaD family.</text>
</comment>
<comment type="caution">
    <text evidence="11">The sequence shown here is derived from an EMBL/GenBank/DDBJ whole genome shotgun (WGS) entry which is preliminary data.</text>
</comment>
<evidence type="ECO:0000256" key="2">
    <source>
        <dbReference type="ARBA" id="ARBA00022679"/>
    </source>
</evidence>
<evidence type="ECO:0000256" key="9">
    <source>
        <dbReference type="HAMAP-Rule" id="MF_00151"/>
    </source>
</evidence>
<comment type="pathway">
    <text evidence="9">Cofactor biosynthesis; coenzyme A biosynthesis; CoA from (R)-pantothenate: step 4/5.</text>
</comment>
<keyword evidence="5 9" id="KW-0067">ATP-binding</keyword>
<dbReference type="EC" id="2.7.7.3" evidence="9"/>
<dbReference type="Gene3D" id="3.40.50.620">
    <property type="entry name" value="HUPs"/>
    <property type="match status" value="1"/>
</dbReference>
<accession>A0A916YKV8</accession>
<dbReference type="GO" id="GO:0015937">
    <property type="term" value="P:coenzyme A biosynthetic process"/>
    <property type="evidence" value="ECO:0007669"/>
    <property type="project" value="UniProtKB-UniRule"/>
</dbReference>
<reference evidence="11" key="2">
    <citation type="submission" date="2020-09" db="EMBL/GenBank/DDBJ databases">
        <authorList>
            <person name="Sun Q."/>
            <person name="Zhou Y."/>
        </authorList>
    </citation>
    <scope>NUCLEOTIDE SEQUENCE</scope>
    <source>
        <strain evidence="11">CGMCC 1.15178</strain>
    </source>
</reference>
<keyword evidence="1 9" id="KW-0963">Cytoplasm</keyword>
<feature type="binding site" evidence="9">
    <location>
        <position position="74"/>
    </location>
    <ligand>
        <name>substrate</name>
    </ligand>
</feature>
<comment type="catalytic activity">
    <reaction evidence="8 9">
        <text>(R)-4'-phosphopantetheine + ATP + H(+) = 3'-dephospho-CoA + diphosphate</text>
        <dbReference type="Rhea" id="RHEA:19801"/>
        <dbReference type="ChEBI" id="CHEBI:15378"/>
        <dbReference type="ChEBI" id="CHEBI:30616"/>
        <dbReference type="ChEBI" id="CHEBI:33019"/>
        <dbReference type="ChEBI" id="CHEBI:57328"/>
        <dbReference type="ChEBI" id="CHEBI:61723"/>
        <dbReference type="EC" id="2.7.7.3"/>
    </reaction>
</comment>
<dbReference type="Pfam" id="PF01467">
    <property type="entry name" value="CTP_transf_like"/>
    <property type="match status" value="1"/>
</dbReference>
<dbReference type="GO" id="GO:0005524">
    <property type="term" value="F:ATP binding"/>
    <property type="evidence" value="ECO:0007669"/>
    <property type="project" value="UniProtKB-KW"/>
</dbReference>
<dbReference type="InterPro" id="IPR014729">
    <property type="entry name" value="Rossmann-like_a/b/a_fold"/>
</dbReference>
<comment type="subcellular location">
    <subcellularLocation>
        <location evidence="9">Cytoplasm</location>
    </subcellularLocation>
</comment>
<evidence type="ECO:0000313" key="12">
    <source>
        <dbReference type="Proteomes" id="UP000612456"/>
    </source>
</evidence>
<evidence type="ECO:0000256" key="3">
    <source>
        <dbReference type="ARBA" id="ARBA00022695"/>
    </source>
</evidence>
<comment type="function">
    <text evidence="9">Reversibly transfers an adenylyl group from ATP to 4'-phosphopantetheine, yielding dephospho-CoA (dPCoA) and pyrophosphate.</text>
</comment>
<feature type="binding site" evidence="9">
    <location>
        <position position="99"/>
    </location>
    <ligand>
        <name>ATP</name>
        <dbReference type="ChEBI" id="CHEBI:30616"/>
    </ligand>
</feature>
<dbReference type="Proteomes" id="UP000612456">
    <property type="component" value="Unassembled WGS sequence"/>
</dbReference>
<dbReference type="PANTHER" id="PTHR21342:SF1">
    <property type="entry name" value="PHOSPHOPANTETHEINE ADENYLYLTRANSFERASE"/>
    <property type="match status" value="1"/>
</dbReference>
<dbReference type="PRINTS" id="PR01020">
    <property type="entry name" value="LPSBIOSNTHSS"/>
</dbReference>
<protein>
    <recommendedName>
        <fullName evidence="9">Phosphopantetheine adenylyltransferase</fullName>
        <ecNumber evidence="9">2.7.7.3</ecNumber>
    </recommendedName>
    <alternativeName>
        <fullName evidence="9">Dephospho-CoA pyrophosphorylase</fullName>
    </alternativeName>
    <alternativeName>
        <fullName evidence="9">Pantetheine-phosphate adenylyltransferase</fullName>
        <shortName evidence="9">PPAT</shortName>
    </alternativeName>
</protein>
<keyword evidence="3 9" id="KW-0548">Nucleotidyltransferase</keyword>
<dbReference type="GO" id="GO:0004595">
    <property type="term" value="F:pantetheine-phosphate adenylyltransferase activity"/>
    <property type="evidence" value="ECO:0007669"/>
    <property type="project" value="UniProtKB-UniRule"/>
</dbReference>
<dbReference type="InterPro" id="IPR004821">
    <property type="entry name" value="Cyt_trans-like"/>
</dbReference>
<keyword evidence="6 9" id="KW-0460">Magnesium</keyword>
<feature type="binding site" evidence="9">
    <location>
        <begin position="8"/>
        <end position="9"/>
    </location>
    <ligand>
        <name>ATP</name>
        <dbReference type="ChEBI" id="CHEBI:30616"/>
    </ligand>
</feature>
<evidence type="ECO:0000256" key="7">
    <source>
        <dbReference type="ARBA" id="ARBA00022993"/>
    </source>
</evidence>
<evidence type="ECO:0000256" key="5">
    <source>
        <dbReference type="ARBA" id="ARBA00022840"/>
    </source>
</evidence>
<evidence type="ECO:0000259" key="10">
    <source>
        <dbReference type="Pfam" id="PF01467"/>
    </source>
</evidence>
<organism evidence="11 12">
    <name type="scientific">Paenibacillus nasutitermitis</name>
    <dbReference type="NCBI Taxonomy" id="1652958"/>
    <lineage>
        <taxon>Bacteria</taxon>
        <taxon>Bacillati</taxon>
        <taxon>Bacillota</taxon>
        <taxon>Bacilli</taxon>
        <taxon>Bacillales</taxon>
        <taxon>Paenibacillaceae</taxon>
        <taxon>Paenibacillus</taxon>
    </lineage>
</organism>
<evidence type="ECO:0000313" key="11">
    <source>
        <dbReference type="EMBL" id="GGD49468.1"/>
    </source>
</evidence>
<dbReference type="GO" id="GO:0005737">
    <property type="term" value="C:cytoplasm"/>
    <property type="evidence" value="ECO:0007669"/>
    <property type="project" value="UniProtKB-SubCell"/>
</dbReference>
<keyword evidence="7 9" id="KW-0173">Coenzyme A biosynthesis</keyword>
<feature type="binding site" evidence="9">
    <location>
        <begin position="123"/>
        <end position="129"/>
    </location>
    <ligand>
        <name>ATP</name>
        <dbReference type="ChEBI" id="CHEBI:30616"/>
    </ligand>
</feature>
<dbReference type="EMBL" id="BMHP01000001">
    <property type="protein sequence ID" value="GGD49468.1"/>
    <property type="molecule type" value="Genomic_DNA"/>
</dbReference>
<name>A0A916YKV8_9BACL</name>
<evidence type="ECO:0000256" key="8">
    <source>
        <dbReference type="ARBA" id="ARBA00029346"/>
    </source>
</evidence>
<dbReference type="NCBIfam" id="TIGR01510">
    <property type="entry name" value="coaD_prev_kdtB"/>
    <property type="match status" value="1"/>
</dbReference>
<feature type="binding site" evidence="9">
    <location>
        <position position="88"/>
    </location>
    <ligand>
        <name>substrate</name>
    </ligand>
</feature>
<evidence type="ECO:0000256" key="6">
    <source>
        <dbReference type="ARBA" id="ARBA00022842"/>
    </source>
</evidence>
<sequence length="165" mass="18517">MKAVYAGSFDPITLGHISVIERALKIFESIHIVVANNRSKNHLFTLKQRAELVQSSIPEQYAARTVIAPYEGVVADYINANGIGAVIRGIRNATDLEYELQLEQYIRNTTEAETVYLSPYTQHMQTNSSLVRMFFQSGKHELASHYMAQGAYNLALLYEMGGKSK</sequence>
<dbReference type="HAMAP" id="MF_00151">
    <property type="entry name" value="PPAT_bact"/>
    <property type="match status" value="1"/>
</dbReference>
<dbReference type="NCBIfam" id="TIGR00125">
    <property type="entry name" value="cyt_tran_rel"/>
    <property type="match status" value="1"/>
</dbReference>
<gene>
    <name evidence="9 11" type="primary">coaD</name>
    <name evidence="11" type="ORF">GCM10010911_03740</name>
</gene>
<feature type="binding site" evidence="9">
    <location>
        <position position="16"/>
    </location>
    <ligand>
        <name>ATP</name>
        <dbReference type="ChEBI" id="CHEBI:30616"/>
    </ligand>
</feature>
<keyword evidence="12" id="KW-1185">Reference proteome</keyword>
<dbReference type="SUPFAM" id="SSF52374">
    <property type="entry name" value="Nucleotidylyl transferase"/>
    <property type="match status" value="1"/>
</dbReference>
<feature type="binding site" evidence="9">
    <location>
        <position position="8"/>
    </location>
    <ligand>
        <name>substrate</name>
    </ligand>
</feature>
<comment type="subunit">
    <text evidence="9">Homohexamer.</text>
</comment>
<feature type="binding site" evidence="9">
    <location>
        <position position="40"/>
    </location>
    <ligand>
        <name>substrate</name>
    </ligand>
</feature>
<dbReference type="PANTHER" id="PTHR21342">
    <property type="entry name" value="PHOSPHOPANTETHEINE ADENYLYLTRANSFERASE"/>
    <property type="match status" value="1"/>
</dbReference>
<dbReference type="InterPro" id="IPR001980">
    <property type="entry name" value="PPAT"/>
</dbReference>
<comment type="cofactor">
    <cofactor evidence="9">
        <name>Mg(2+)</name>
        <dbReference type="ChEBI" id="CHEBI:18420"/>
    </cofactor>
</comment>
<keyword evidence="2 9" id="KW-0808">Transferase</keyword>
<feature type="domain" description="Cytidyltransferase-like" evidence="10">
    <location>
        <begin position="4"/>
        <end position="130"/>
    </location>
</feature>